<proteinExistence type="predicted"/>
<evidence type="ECO:0000313" key="2">
    <source>
        <dbReference type="Proteomes" id="UP000267187"/>
    </source>
</evidence>
<dbReference type="SUPFAM" id="SSF48452">
    <property type="entry name" value="TPR-like"/>
    <property type="match status" value="1"/>
</dbReference>
<dbReference type="Proteomes" id="UP000267187">
    <property type="component" value="Unassembled WGS sequence"/>
</dbReference>
<dbReference type="RefSeq" id="WP_121877397.1">
    <property type="nucleotide sequence ID" value="NZ_REFJ01000005.1"/>
</dbReference>
<dbReference type="AlphaFoldDB" id="A0A3M0A8L9"/>
<dbReference type="Gene3D" id="1.25.40.10">
    <property type="entry name" value="Tetratricopeptide repeat domain"/>
    <property type="match status" value="1"/>
</dbReference>
<organism evidence="1 2">
    <name type="scientific">Umboniibacter marinipuniceus</name>
    <dbReference type="NCBI Taxonomy" id="569599"/>
    <lineage>
        <taxon>Bacteria</taxon>
        <taxon>Pseudomonadati</taxon>
        <taxon>Pseudomonadota</taxon>
        <taxon>Gammaproteobacteria</taxon>
        <taxon>Cellvibrionales</taxon>
        <taxon>Cellvibrionaceae</taxon>
        <taxon>Umboniibacter</taxon>
    </lineage>
</organism>
<dbReference type="OrthoDB" id="5738400at2"/>
<evidence type="ECO:0000313" key="1">
    <source>
        <dbReference type="EMBL" id="RMA78755.1"/>
    </source>
</evidence>
<comment type="caution">
    <text evidence="1">The sequence shown here is derived from an EMBL/GenBank/DDBJ whole genome shotgun (WGS) entry which is preliminary data.</text>
</comment>
<dbReference type="EMBL" id="REFJ01000005">
    <property type="protein sequence ID" value="RMA78755.1"/>
    <property type="molecule type" value="Genomic_DNA"/>
</dbReference>
<sequence length="134" mass="15178">MQERLYKQIHGYAVQLMAAADDGNEELFGRLFAQLEALCEGHRDSDNDHPAQWEALADFTEDAELALARYQHALEVATRLETRDYISSINYNWAVLLREMGREDEAVERCKSAAVSAKGSSDKQLNADIRAFLK</sequence>
<evidence type="ECO:0008006" key="3">
    <source>
        <dbReference type="Google" id="ProtNLM"/>
    </source>
</evidence>
<name>A0A3M0A8L9_9GAMM</name>
<keyword evidence="2" id="KW-1185">Reference proteome</keyword>
<protein>
    <recommendedName>
        <fullName evidence="3">Tetratricopeptide repeat protein</fullName>
    </recommendedName>
</protein>
<reference evidence="1 2" key="1">
    <citation type="submission" date="2018-10" db="EMBL/GenBank/DDBJ databases">
        <title>Genomic Encyclopedia of Type Strains, Phase IV (KMG-IV): sequencing the most valuable type-strain genomes for metagenomic binning, comparative biology and taxonomic classification.</title>
        <authorList>
            <person name="Goeker M."/>
        </authorList>
    </citation>
    <scope>NUCLEOTIDE SEQUENCE [LARGE SCALE GENOMIC DNA]</scope>
    <source>
        <strain evidence="1 2">DSM 25080</strain>
    </source>
</reference>
<accession>A0A3M0A8L9</accession>
<gene>
    <name evidence="1" type="ORF">DFR27_2093</name>
</gene>
<dbReference type="InterPro" id="IPR011990">
    <property type="entry name" value="TPR-like_helical_dom_sf"/>
</dbReference>